<dbReference type="EMBL" id="LCYI01000062">
    <property type="protein sequence ID" value="KLA22320.1"/>
    <property type="molecule type" value="Genomic_DNA"/>
</dbReference>
<comment type="caution">
    <text evidence="2">The sequence shown here is derived from an EMBL/GenBank/DDBJ whole genome shotgun (WGS) entry which is preliminary data.</text>
</comment>
<dbReference type="Proteomes" id="UP000035214">
    <property type="component" value="Unassembled WGS sequence"/>
</dbReference>
<reference evidence="2 3" key="1">
    <citation type="submission" date="2015-04" db="EMBL/GenBank/DDBJ databases">
        <title>Draft Genome Sequences of Eight Spore-Forming Food Isolates of Bacillus cereus Genome sequencing.</title>
        <authorList>
            <person name="Krawcyk A.O."/>
            <person name="de Jong A."/>
            <person name="Eijlander R.T."/>
            <person name="Berendsen E.M."/>
            <person name="Holsappel S."/>
            <person name="Wells-Bennik M."/>
            <person name="Kuipers O.P."/>
        </authorList>
    </citation>
    <scope>NUCLEOTIDE SEQUENCE [LARGE SCALE GENOMIC DNA]</scope>
    <source>
        <strain evidence="2 3">B4077</strain>
    </source>
</reference>
<sequence length="148" mass="16633">MNVRKPKSFVKQCTGIALASMIGCSGIGVFATNVSAAENANLAPMYQSLQAEVMTITQLQDAIQHKNDPFINQVKIFIDKHKTESEFLWGKVSTSLKNDIVDLLTGDKKHYSNKINKALVKHFREVPKLLKLASPEFKKEIIQLLKYL</sequence>
<protein>
    <recommendedName>
        <fullName evidence="4">Lipoprotein</fullName>
    </recommendedName>
</protein>
<evidence type="ECO:0008006" key="4">
    <source>
        <dbReference type="Google" id="ProtNLM"/>
    </source>
</evidence>
<keyword evidence="1" id="KW-0732">Signal</keyword>
<organism evidence="2 3">
    <name type="scientific">Bacillus cereus</name>
    <dbReference type="NCBI Taxonomy" id="1396"/>
    <lineage>
        <taxon>Bacteria</taxon>
        <taxon>Bacillati</taxon>
        <taxon>Bacillota</taxon>
        <taxon>Bacilli</taxon>
        <taxon>Bacillales</taxon>
        <taxon>Bacillaceae</taxon>
        <taxon>Bacillus</taxon>
        <taxon>Bacillus cereus group</taxon>
    </lineage>
</organism>
<feature type="chain" id="PRO_5002571495" description="Lipoprotein" evidence="1">
    <location>
        <begin position="37"/>
        <end position="148"/>
    </location>
</feature>
<dbReference type="PATRIC" id="fig|1396.428.peg.2626"/>
<feature type="signal peptide" evidence="1">
    <location>
        <begin position="1"/>
        <end position="36"/>
    </location>
</feature>
<name>A0A0G8EDY8_BACCE</name>
<evidence type="ECO:0000313" key="3">
    <source>
        <dbReference type="Proteomes" id="UP000035214"/>
    </source>
</evidence>
<evidence type="ECO:0000313" key="2">
    <source>
        <dbReference type="EMBL" id="KLA22320.1"/>
    </source>
</evidence>
<dbReference type="AlphaFoldDB" id="A0A0G8EDY8"/>
<accession>A0A0G8EDY8</accession>
<gene>
    <name evidence="2" type="ORF">B4077_3266</name>
</gene>
<evidence type="ECO:0000256" key="1">
    <source>
        <dbReference type="SAM" id="SignalP"/>
    </source>
</evidence>
<proteinExistence type="predicted"/>
<dbReference type="RefSeq" id="WP_046956904.1">
    <property type="nucleotide sequence ID" value="NZ_LCYI01000062.1"/>
</dbReference>
<dbReference type="PROSITE" id="PS51257">
    <property type="entry name" value="PROKAR_LIPOPROTEIN"/>
    <property type="match status" value="1"/>
</dbReference>